<evidence type="ECO:0000256" key="1">
    <source>
        <dbReference type="ARBA" id="ARBA00022630"/>
    </source>
</evidence>
<comment type="caution">
    <text evidence="5">The sequence shown here is derived from an EMBL/GenBank/DDBJ whole genome shotgun (WGS) entry which is preliminary data.</text>
</comment>
<name>A0A2N5GMR1_9BACI</name>
<keyword evidence="8" id="KW-1185">Reference proteome</keyword>
<dbReference type="PANTHER" id="PTHR43408">
    <property type="entry name" value="FMN REDUCTASE (NADPH)"/>
    <property type="match status" value="1"/>
</dbReference>
<dbReference type="GO" id="GO:0016491">
    <property type="term" value="F:oxidoreductase activity"/>
    <property type="evidence" value="ECO:0007669"/>
    <property type="project" value="UniProtKB-KW"/>
</dbReference>
<dbReference type="InterPro" id="IPR005025">
    <property type="entry name" value="FMN_Rdtase-like_dom"/>
</dbReference>
<keyword evidence="2" id="KW-0288">FMN</keyword>
<dbReference type="OrthoDB" id="1643408at2"/>
<evidence type="ECO:0000256" key="3">
    <source>
        <dbReference type="ARBA" id="ARBA00023002"/>
    </source>
</evidence>
<evidence type="ECO:0000313" key="6">
    <source>
        <dbReference type="EMBL" id="PLR96659.1"/>
    </source>
</evidence>
<keyword evidence="1" id="KW-0285">Flavoprotein</keyword>
<dbReference type="SUPFAM" id="SSF52218">
    <property type="entry name" value="Flavoproteins"/>
    <property type="match status" value="1"/>
</dbReference>
<keyword evidence="3" id="KW-0560">Oxidoreductase</keyword>
<reference evidence="5 7" key="1">
    <citation type="submission" date="2017-11" db="EMBL/GenBank/DDBJ databases">
        <title>Comparitive Functional Genomics of Dry Heat Resistant strains isolated from the Viking Spacecraft.</title>
        <authorList>
            <person name="Seuylemezian A."/>
            <person name="Cooper K."/>
            <person name="Vaishampayan P."/>
        </authorList>
    </citation>
    <scope>NUCLEOTIDE SEQUENCE [LARGE SCALE GENOMIC DNA]</scope>
    <source>
        <strain evidence="5 7">M4.6</strain>
    </source>
</reference>
<gene>
    <name evidence="5" type="ORF">CU635_09585</name>
    <name evidence="6" type="ORF">CVD25_11580</name>
</gene>
<dbReference type="AlphaFoldDB" id="A0A2N5GMR1"/>
<dbReference type="InterPro" id="IPR029039">
    <property type="entry name" value="Flavoprotein-like_sf"/>
</dbReference>
<dbReference type="Proteomes" id="UP000235114">
    <property type="component" value="Unassembled WGS sequence"/>
</dbReference>
<dbReference type="EMBL" id="PGVD01000030">
    <property type="protein sequence ID" value="PLR96659.1"/>
    <property type="molecule type" value="Genomic_DNA"/>
</dbReference>
<evidence type="ECO:0000313" key="7">
    <source>
        <dbReference type="Proteomes" id="UP000234951"/>
    </source>
</evidence>
<dbReference type="Pfam" id="PF03358">
    <property type="entry name" value="FMN_red"/>
    <property type="match status" value="1"/>
</dbReference>
<evidence type="ECO:0000256" key="2">
    <source>
        <dbReference type="ARBA" id="ARBA00022643"/>
    </source>
</evidence>
<reference evidence="6 8" key="2">
    <citation type="submission" date="2017-12" db="EMBL/GenBank/DDBJ databases">
        <title>Comparative Functional Genomics of Dry Heat Resistant strains isolated from the Viking Spacecraft.</title>
        <authorList>
            <person name="Seuylemezian A."/>
            <person name="Cooper K."/>
            <person name="Vaishampayan P."/>
        </authorList>
    </citation>
    <scope>NUCLEOTIDE SEQUENCE [LARGE SCALE GENOMIC DNA]</scope>
    <source>
        <strain evidence="6 8">ATCC 29669</strain>
    </source>
</reference>
<dbReference type="Proteomes" id="UP000234951">
    <property type="component" value="Unassembled WGS sequence"/>
</dbReference>
<dbReference type="PANTHER" id="PTHR43408:SF2">
    <property type="entry name" value="FMN REDUCTASE (NADPH)"/>
    <property type="match status" value="1"/>
</dbReference>
<sequence length="180" mass="19854">MKLVGVSGSLIGSKTSKAVHEVLWAAKSIDSSIDIELVDLKDYEVEFVKGTPLSYYNEDTVKVVNTVLSADFLVIGTPIYQASIPGALKNLFDHLPMEAFKSKVTGMVTTGGTDKHYLVMEYQLKPILTYLKGVVPLGNVFVHNSDFDEHSEIVTADVNSRIKQLAEEMIFLQKTLSNRG</sequence>
<organism evidence="5 7">
    <name type="scientific">Bacillus canaveralius</name>
    <dbReference type="NCBI Taxonomy" id="1403243"/>
    <lineage>
        <taxon>Bacteria</taxon>
        <taxon>Bacillati</taxon>
        <taxon>Bacillota</taxon>
        <taxon>Bacilli</taxon>
        <taxon>Bacillales</taxon>
        <taxon>Bacillaceae</taxon>
        <taxon>Bacillus</taxon>
    </lineage>
</organism>
<dbReference type="InterPro" id="IPR051814">
    <property type="entry name" value="NAD(P)H-dep_FMN_reductase"/>
</dbReference>
<dbReference type="Gene3D" id="3.40.50.360">
    <property type="match status" value="1"/>
</dbReference>
<accession>A0A2N5GMR1</accession>
<evidence type="ECO:0000313" key="5">
    <source>
        <dbReference type="EMBL" id="PLR83294.1"/>
    </source>
</evidence>
<dbReference type="EMBL" id="PGVA01000022">
    <property type="protein sequence ID" value="PLR83294.1"/>
    <property type="molecule type" value="Genomic_DNA"/>
</dbReference>
<evidence type="ECO:0000259" key="4">
    <source>
        <dbReference type="Pfam" id="PF03358"/>
    </source>
</evidence>
<proteinExistence type="predicted"/>
<feature type="domain" description="NADPH-dependent FMN reductase-like" evidence="4">
    <location>
        <begin position="1"/>
        <end position="143"/>
    </location>
</feature>
<evidence type="ECO:0000313" key="8">
    <source>
        <dbReference type="Proteomes" id="UP000235114"/>
    </source>
</evidence>
<protein>
    <submittedName>
        <fullName evidence="5">NADH-dependent FMN reductase</fullName>
    </submittedName>
</protein>
<dbReference type="RefSeq" id="WP_101577146.1">
    <property type="nucleotide sequence ID" value="NZ_PGVA01000022.1"/>
</dbReference>